<reference evidence="2 3" key="1">
    <citation type="submission" date="2019-05" db="EMBL/GenBank/DDBJ databases">
        <authorList>
            <person name="Qu J.-H."/>
        </authorList>
    </citation>
    <scope>NUCLEOTIDE SEQUENCE [LARGE SCALE GENOMIC DNA]</scope>
    <source>
        <strain evidence="2 3">T17</strain>
    </source>
</reference>
<dbReference type="AlphaFoldDB" id="A0A5R9KM26"/>
<comment type="caution">
    <text evidence="2">The sequence shown here is derived from an EMBL/GenBank/DDBJ whole genome shotgun (WGS) entry which is preliminary data.</text>
</comment>
<evidence type="ECO:0000313" key="3">
    <source>
        <dbReference type="Proteomes" id="UP000306402"/>
    </source>
</evidence>
<organism evidence="2 3">
    <name type="scientific">Dyadobacter luticola</name>
    <dbReference type="NCBI Taxonomy" id="1979387"/>
    <lineage>
        <taxon>Bacteria</taxon>
        <taxon>Pseudomonadati</taxon>
        <taxon>Bacteroidota</taxon>
        <taxon>Cytophagia</taxon>
        <taxon>Cytophagales</taxon>
        <taxon>Spirosomataceae</taxon>
        <taxon>Dyadobacter</taxon>
    </lineage>
</organism>
<dbReference type="SUPFAM" id="SSF51658">
    <property type="entry name" value="Xylose isomerase-like"/>
    <property type="match status" value="1"/>
</dbReference>
<evidence type="ECO:0000313" key="2">
    <source>
        <dbReference type="EMBL" id="TLU97292.1"/>
    </source>
</evidence>
<keyword evidence="3" id="KW-1185">Reference proteome</keyword>
<proteinExistence type="predicted"/>
<sequence>MNTRRTFLKSSMALAAVATLDLPIKKDKQKLSFSTLGCPKWTLTEIVTTAAKEGYDAVEIRGLQGELYLPKCAEFSTPEQIASTRKLFADHKIEICNLGASTALHHLDAEKRKKNLDEGRAFIDLAQQLGCPYVRVFPNDLPKDQDREQTINMIAEGLLELANYAKGKNVTVLLESHGEVIWKDMLLRIMKQAEHPNVGLIWDIFNMWSVTKEPPAEVYAALKKYIRHAHIKDGRLVDGKLAYTFIGKGEAPLTEAINALEGGGYKGYYSFEWEKMWHPEIPEPELAFADYPGAIIPYFNAGHR</sequence>
<dbReference type="InterPro" id="IPR050312">
    <property type="entry name" value="IolE/XylAMocC-like"/>
</dbReference>
<dbReference type="Pfam" id="PF01261">
    <property type="entry name" value="AP_endonuc_2"/>
    <property type="match status" value="1"/>
</dbReference>
<name>A0A5R9KM26_9BACT</name>
<evidence type="ECO:0000259" key="1">
    <source>
        <dbReference type="Pfam" id="PF01261"/>
    </source>
</evidence>
<dbReference type="RefSeq" id="WP_138368526.1">
    <property type="nucleotide sequence ID" value="NZ_VCEJ01000010.1"/>
</dbReference>
<feature type="domain" description="Xylose isomerase-like TIM barrel" evidence="1">
    <location>
        <begin position="49"/>
        <end position="282"/>
    </location>
</feature>
<dbReference type="EMBL" id="VCEJ01000010">
    <property type="protein sequence ID" value="TLU97292.1"/>
    <property type="molecule type" value="Genomic_DNA"/>
</dbReference>
<dbReference type="Gene3D" id="3.20.20.150">
    <property type="entry name" value="Divalent-metal-dependent TIM barrel enzymes"/>
    <property type="match status" value="1"/>
</dbReference>
<dbReference type="InterPro" id="IPR013022">
    <property type="entry name" value="Xyl_isomerase-like_TIM-brl"/>
</dbReference>
<dbReference type="InterPro" id="IPR036237">
    <property type="entry name" value="Xyl_isomerase-like_sf"/>
</dbReference>
<protein>
    <submittedName>
        <fullName evidence="2">TIM barrel protein</fullName>
    </submittedName>
</protein>
<dbReference type="OrthoDB" id="3185623at2"/>
<dbReference type="Proteomes" id="UP000306402">
    <property type="component" value="Unassembled WGS sequence"/>
</dbReference>
<dbReference type="PANTHER" id="PTHR12110">
    <property type="entry name" value="HYDROXYPYRUVATE ISOMERASE"/>
    <property type="match status" value="1"/>
</dbReference>
<accession>A0A5R9KM26</accession>
<gene>
    <name evidence="2" type="ORF">FEN17_26885</name>
</gene>